<evidence type="ECO:0000313" key="1">
    <source>
        <dbReference type="EMBL" id="KKM16301.1"/>
    </source>
</evidence>
<feature type="non-terminal residue" evidence="1">
    <location>
        <position position="1"/>
    </location>
</feature>
<name>A0A0F9HLY9_9ZZZZ</name>
<gene>
    <name evidence="1" type="ORF">LCGC14_1687200</name>
</gene>
<reference evidence="1" key="1">
    <citation type="journal article" date="2015" name="Nature">
        <title>Complex archaea that bridge the gap between prokaryotes and eukaryotes.</title>
        <authorList>
            <person name="Spang A."/>
            <person name="Saw J.H."/>
            <person name="Jorgensen S.L."/>
            <person name="Zaremba-Niedzwiedzka K."/>
            <person name="Martijn J."/>
            <person name="Lind A.E."/>
            <person name="van Eijk R."/>
            <person name="Schleper C."/>
            <person name="Guy L."/>
            <person name="Ettema T.J."/>
        </authorList>
    </citation>
    <scope>NUCLEOTIDE SEQUENCE</scope>
</reference>
<proteinExistence type="predicted"/>
<dbReference type="EMBL" id="LAZR01014704">
    <property type="protein sequence ID" value="KKM16301.1"/>
    <property type="molecule type" value="Genomic_DNA"/>
</dbReference>
<organism evidence="1">
    <name type="scientific">marine sediment metagenome</name>
    <dbReference type="NCBI Taxonomy" id="412755"/>
    <lineage>
        <taxon>unclassified sequences</taxon>
        <taxon>metagenomes</taxon>
        <taxon>ecological metagenomes</taxon>
    </lineage>
</organism>
<accession>A0A0F9HLY9</accession>
<sequence length="170" mass="18342">SPVTPTFAEIDTMTLDTTVTGVDETANPKDQVDLLSEFGTFASQAEMVYTITALLLGDTEDSLLEDGLYELTYSVGYSGDGIINTKTDTLVVTILVYGVVKVLVYEKAREISTLYMCTNGCPSPEIAEADLAGAYLFGMENSAYTAKTEELLDMLVTLTSIVTNGSKITW</sequence>
<protein>
    <submittedName>
        <fullName evidence="1">Uncharacterized protein</fullName>
    </submittedName>
</protein>
<comment type="caution">
    <text evidence="1">The sequence shown here is derived from an EMBL/GenBank/DDBJ whole genome shotgun (WGS) entry which is preliminary data.</text>
</comment>
<dbReference type="AlphaFoldDB" id="A0A0F9HLY9"/>